<feature type="region of interest" description="Disordered" evidence="1">
    <location>
        <begin position="232"/>
        <end position="268"/>
    </location>
</feature>
<dbReference type="KEGG" id="lbi:LEPBI_I2145"/>
<dbReference type="EMBL" id="CP000786">
    <property type="protein sequence ID" value="ABZ98247.1"/>
    <property type="molecule type" value="Genomic_DNA"/>
</dbReference>
<dbReference type="Proteomes" id="UP000001847">
    <property type="component" value="Chromosome I"/>
</dbReference>
<feature type="compositionally biased region" description="Basic residues" evidence="1">
    <location>
        <begin position="28"/>
        <end position="51"/>
    </location>
</feature>
<dbReference type="HOGENOM" id="CLU_1037448_0_0_12"/>
<feature type="region of interest" description="Disordered" evidence="1">
    <location>
        <begin position="28"/>
        <end position="69"/>
    </location>
</feature>
<gene>
    <name evidence="2" type="ordered locus">LEPBI_I2145</name>
</gene>
<evidence type="ECO:0000313" key="2">
    <source>
        <dbReference type="EMBL" id="ABZ98247.1"/>
    </source>
</evidence>
<organism evidence="2 3">
    <name type="scientific">Leptospira biflexa serovar Patoc (strain Patoc 1 / ATCC 23582 / Paris)</name>
    <dbReference type="NCBI Taxonomy" id="456481"/>
    <lineage>
        <taxon>Bacteria</taxon>
        <taxon>Pseudomonadati</taxon>
        <taxon>Spirochaetota</taxon>
        <taxon>Spirochaetia</taxon>
        <taxon>Leptospirales</taxon>
        <taxon>Leptospiraceae</taxon>
        <taxon>Leptospira</taxon>
    </lineage>
</organism>
<accession>B0ST07</accession>
<evidence type="ECO:0000256" key="1">
    <source>
        <dbReference type="SAM" id="MobiDB-lite"/>
    </source>
</evidence>
<dbReference type="AlphaFoldDB" id="B0ST07"/>
<reference evidence="2 3" key="1">
    <citation type="journal article" date="2008" name="PLoS ONE">
        <title>Genome sequence of the saprophyte Leptospira biflexa provides insights into the evolution of Leptospira and the pathogenesis of leptospirosis.</title>
        <authorList>
            <person name="Picardeau M."/>
            <person name="Bulach D.M."/>
            <person name="Bouchier C."/>
            <person name="Zuerner R.L."/>
            <person name="Zidane N."/>
            <person name="Wilson P.J."/>
            <person name="Creno S."/>
            <person name="Kuczek E.S."/>
            <person name="Bommezzadri S."/>
            <person name="Davis J.C."/>
            <person name="McGrath A."/>
            <person name="Johnson M.J."/>
            <person name="Boursaux-Eude C."/>
            <person name="Seemann T."/>
            <person name="Rouy Z."/>
            <person name="Coppel R.L."/>
            <person name="Rood J.I."/>
            <person name="Lajus A."/>
            <person name="Davies J.K."/>
            <person name="Medigue C."/>
            <person name="Adler B."/>
        </authorList>
    </citation>
    <scope>NUCLEOTIDE SEQUENCE [LARGE SCALE GENOMIC DNA]</scope>
    <source>
        <strain evidence="3">Patoc 1 / ATCC 23582 / Paris</strain>
    </source>
</reference>
<dbReference type="RefSeq" id="WP_012389117.1">
    <property type="nucleotide sequence ID" value="NC_010602.1"/>
</dbReference>
<dbReference type="OrthoDB" id="327732at2"/>
<sequence length="268" mass="30720">MFRGVLLLGMAEEKKKLDGVKKNAIEKKRKITNTPAAKKKVKTTASKKKKSQAVDSSLPNSPPTFSPSLPKIYNDSNFTKHPNFPTDDLIKVLVRSPKETFVFWKFSKQTLERITSELDAKNTDGLRFRLKVEYQNVFGSDRVEWYDLPPFTESYYLKFMFPVRMVQCTIFVSFQKTEIPCLHARGKDLPQGTESFRLDKEWIHPQWIEEGQVVKSPSGEYYFREENPSGYYVHPRNDGTQPSPNPNPKSNENFPFANGSGSGKGFFG</sequence>
<name>B0ST07_LEPBP</name>
<keyword evidence="3" id="KW-1185">Reference proteome</keyword>
<dbReference type="BioCyc" id="LBIF456481:LEPBI_RS10590-MONOMER"/>
<dbReference type="STRING" id="456481.LEPBI_I2145"/>
<evidence type="ECO:0008006" key="4">
    <source>
        <dbReference type="Google" id="ProtNLM"/>
    </source>
</evidence>
<protein>
    <recommendedName>
        <fullName evidence="4">DUF4912 domain-containing protein</fullName>
    </recommendedName>
</protein>
<proteinExistence type="predicted"/>
<evidence type="ECO:0000313" key="3">
    <source>
        <dbReference type="Proteomes" id="UP000001847"/>
    </source>
</evidence>